<organism evidence="1 2">
    <name type="scientific">Iphiclides podalirius</name>
    <name type="common">scarce swallowtail</name>
    <dbReference type="NCBI Taxonomy" id="110791"/>
    <lineage>
        <taxon>Eukaryota</taxon>
        <taxon>Metazoa</taxon>
        <taxon>Ecdysozoa</taxon>
        <taxon>Arthropoda</taxon>
        <taxon>Hexapoda</taxon>
        <taxon>Insecta</taxon>
        <taxon>Pterygota</taxon>
        <taxon>Neoptera</taxon>
        <taxon>Endopterygota</taxon>
        <taxon>Lepidoptera</taxon>
        <taxon>Glossata</taxon>
        <taxon>Ditrysia</taxon>
        <taxon>Papilionoidea</taxon>
        <taxon>Papilionidae</taxon>
        <taxon>Papilioninae</taxon>
        <taxon>Iphiclides</taxon>
    </lineage>
</organism>
<sequence length="72" mass="7953">MEPFASLRQECNDARISASMSWCREPSKNKMNLALAYNLQKNRVKSGVAPGEAVQRDRFAVSAGFGAFLSSR</sequence>
<gene>
    <name evidence="1" type="ORF">IPOD504_LOCUS2051</name>
</gene>
<dbReference type="EMBL" id="OW152823">
    <property type="protein sequence ID" value="CAH2039857.1"/>
    <property type="molecule type" value="Genomic_DNA"/>
</dbReference>
<protein>
    <submittedName>
        <fullName evidence="1">Uncharacterized protein</fullName>
    </submittedName>
</protein>
<accession>A0ABN8HVH6</accession>
<evidence type="ECO:0000313" key="1">
    <source>
        <dbReference type="EMBL" id="CAH2039857.1"/>
    </source>
</evidence>
<feature type="non-terminal residue" evidence="1">
    <location>
        <position position="1"/>
    </location>
</feature>
<proteinExistence type="predicted"/>
<name>A0ABN8HVH6_9NEOP</name>
<keyword evidence="2" id="KW-1185">Reference proteome</keyword>
<dbReference type="Proteomes" id="UP000837857">
    <property type="component" value="Chromosome 11"/>
</dbReference>
<reference evidence="1" key="1">
    <citation type="submission" date="2022-03" db="EMBL/GenBank/DDBJ databases">
        <authorList>
            <person name="Martin H S."/>
        </authorList>
    </citation>
    <scope>NUCLEOTIDE SEQUENCE</scope>
</reference>
<evidence type="ECO:0000313" key="2">
    <source>
        <dbReference type="Proteomes" id="UP000837857"/>
    </source>
</evidence>